<dbReference type="InterPro" id="IPR007345">
    <property type="entry name" value="Polysacch_pyruvyl_Trfase"/>
</dbReference>
<accession>B1ZRP7</accession>
<sequence>MPLRVLVLNDTRRGSFNRHLGCNVVMENLLHLCAAHGLEVVRTLTTAEPLAAAGFDESLKQVDAVIVNGEGTMHHDSRGALALSAAILHTKRAGRTTALLNAVWQDNRQANACLGALDFVCARDLLSQGAMRAAGATHAHAAPDLSLYRAGAEPTVKPSFQAGVTAPAAAALVIDSVDDAEALRLRQFSATHGLPFRVMQAWAVREADERHPLAHERFFSLEDLNTSRVLITGRFHAICFAIKYGRPFLAVPSNTHKMEALLHDIGLPAEDFLLPSGWERRPPSFWIDHAAAAWSRHTDRIGDFAAGASRTIEQAFREMVQRLGGDPRVVQSTPPLEARRRKVRACVFSRWAGPLETTAMFLTRVAGTDSTPESTSREPRPGRDSSQKLARCVARLEHEAIEFLPSHTCGPVGLIDLARLPMVPGEQRWLISPAEHIPALGAHAGKVFGLLVRVGVKHLVLVDDEDQRRPAFGEIAPHLDAQLEVRGMTDAALGTRLADAIATEGGVLSA</sequence>
<dbReference type="RefSeq" id="WP_012373278.1">
    <property type="nucleotide sequence ID" value="NC_010571.1"/>
</dbReference>
<dbReference type="KEGG" id="ote:Oter_0450"/>
<feature type="region of interest" description="Disordered" evidence="1">
    <location>
        <begin position="365"/>
        <end position="388"/>
    </location>
</feature>
<reference evidence="3 4" key="1">
    <citation type="journal article" date="2011" name="J. Bacteriol.">
        <title>Genome sequence of the verrucomicrobium Opitutus terrae PB90-1, an abundant inhabitant of rice paddy soil ecosystems.</title>
        <authorList>
            <person name="van Passel M.W."/>
            <person name="Kant R."/>
            <person name="Palva A."/>
            <person name="Copeland A."/>
            <person name="Lucas S."/>
            <person name="Lapidus A."/>
            <person name="Glavina del Rio T."/>
            <person name="Pitluck S."/>
            <person name="Goltsman E."/>
            <person name="Clum A."/>
            <person name="Sun H."/>
            <person name="Schmutz J."/>
            <person name="Larimer F.W."/>
            <person name="Land M.L."/>
            <person name="Hauser L."/>
            <person name="Kyrpides N."/>
            <person name="Mikhailova N."/>
            <person name="Richardson P.P."/>
            <person name="Janssen P.H."/>
            <person name="de Vos W.M."/>
            <person name="Smidt H."/>
        </authorList>
    </citation>
    <scope>NUCLEOTIDE SEQUENCE [LARGE SCALE GENOMIC DNA]</scope>
    <source>
        <strain evidence="4">DSM 11246 / JCM 15787 / PB90-1</strain>
    </source>
</reference>
<evidence type="ECO:0000256" key="1">
    <source>
        <dbReference type="SAM" id="MobiDB-lite"/>
    </source>
</evidence>
<evidence type="ECO:0000313" key="4">
    <source>
        <dbReference type="Proteomes" id="UP000007013"/>
    </source>
</evidence>
<dbReference type="OrthoDB" id="1430053at2"/>
<evidence type="ECO:0000259" key="2">
    <source>
        <dbReference type="Pfam" id="PF04230"/>
    </source>
</evidence>
<feature type="domain" description="Polysaccharide pyruvyl transferase" evidence="2">
    <location>
        <begin position="20"/>
        <end position="252"/>
    </location>
</feature>
<dbReference type="PANTHER" id="PTHR36836">
    <property type="entry name" value="COLANIC ACID BIOSYNTHESIS PROTEIN WCAK"/>
    <property type="match status" value="1"/>
</dbReference>
<dbReference type="AlphaFoldDB" id="B1ZRP7"/>
<dbReference type="HOGENOM" id="CLU_534040_0_0_0"/>
<keyword evidence="4" id="KW-1185">Reference proteome</keyword>
<evidence type="ECO:0000313" key="3">
    <source>
        <dbReference type="EMBL" id="ACB73740.1"/>
    </source>
</evidence>
<dbReference type="Proteomes" id="UP000007013">
    <property type="component" value="Chromosome"/>
</dbReference>
<organism evidence="3 4">
    <name type="scientific">Opitutus terrae (strain DSM 11246 / JCM 15787 / PB90-1)</name>
    <dbReference type="NCBI Taxonomy" id="452637"/>
    <lineage>
        <taxon>Bacteria</taxon>
        <taxon>Pseudomonadati</taxon>
        <taxon>Verrucomicrobiota</taxon>
        <taxon>Opitutia</taxon>
        <taxon>Opitutales</taxon>
        <taxon>Opitutaceae</taxon>
        <taxon>Opitutus</taxon>
    </lineage>
</organism>
<dbReference type="PANTHER" id="PTHR36836:SF1">
    <property type="entry name" value="COLANIC ACID BIOSYNTHESIS PROTEIN WCAK"/>
    <property type="match status" value="1"/>
</dbReference>
<name>B1ZRP7_OPITP</name>
<dbReference type="EMBL" id="CP001032">
    <property type="protein sequence ID" value="ACB73740.1"/>
    <property type="molecule type" value="Genomic_DNA"/>
</dbReference>
<dbReference type="eggNOG" id="COG2327">
    <property type="taxonomic scope" value="Bacteria"/>
</dbReference>
<dbReference type="STRING" id="452637.Oter_0450"/>
<gene>
    <name evidence="3" type="ordered locus">Oter_0450</name>
</gene>
<feature type="compositionally biased region" description="Basic and acidic residues" evidence="1">
    <location>
        <begin position="375"/>
        <end position="386"/>
    </location>
</feature>
<protein>
    <recommendedName>
        <fullName evidence="2">Polysaccharide pyruvyl transferase domain-containing protein</fullName>
    </recommendedName>
</protein>
<dbReference type="Pfam" id="PF04230">
    <property type="entry name" value="PS_pyruv_trans"/>
    <property type="match status" value="1"/>
</dbReference>
<proteinExistence type="predicted"/>